<gene>
    <name evidence="1" type="ORF">KQP761_LOCUS23102</name>
</gene>
<evidence type="ECO:0000313" key="2">
    <source>
        <dbReference type="Proteomes" id="UP000663834"/>
    </source>
</evidence>
<protein>
    <submittedName>
        <fullName evidence="1">Uncharacterized protein</fullName>
    </submittedName>
</protein>
<organism evidence="1 2">
    <name type="scientific">Rotaria magnacalcarata</name>
    <dbReference type="NCBI Taxonomy" id="392030"/>
    <lineage>
        <taxon>Eukaryota</taxon>
        <taxon>Metazoa</taxon>
        <taxon>Spiralia</taxon>
        <taxon>Gnathifera</taxon>
        <taxon>Rotifera</taxon>
        <taxon>Eurotatoria</taxon>
        <taxon>Bdelloidea</taxon>
        <taxon>Philodinida</taxon>
        <taxon>Philodinidae</taxon>
        <taxon>Rotaria</taxon>
    </lineage>
</organism>
<accession>A0A816BC79</accession>
<proteinExistence type="predicted"/>
<sequence>MQHTDLSYNHDSDANVPDEHLPKEQIVLSSEPTQPTSNDPKMSPNVNLNNLSRITIDKNDVSLDLDEVNIENKPIFNSFQIKIRYLNVYKNETFLTIQVIQIAQYENDISDEGVVEEDYMEYMEITERLKRRHQIVGLKDTFGNADKAEASIENQLPKHYTLYRRCDKSILEIKKC</sequence>
<reference evidence="1" key="1">
    <citation type="submission" date="2021-02" db="EMBL/GenBank/DDBJ databases">
        <authorList>
            <person name="Nowell W R."/>
        </authorList>
    </citation>
    <scope>NUCLEOTIDE SEQUENCE</scope>
</reference>
<comment type="caution">
    <text evidence="1">The sequence shown here is derived from an EMBL/GenBank/DDBJ whole genome shotgun (WGS) entry which is preliminary data.</text>
</comment>
<dbReference type="AlphaFoldDB" id="A0A816BC79"/>
<name>A0A816BC79_9BILA</name>
<evidence type="ECO:0000313" key="1">
    <source>
        <dbReference type="EMBL" id="CAF1608555.1"/>
    </source>
</evidence>
<dbReference type="EMBL" id="CAJNOW010012325">
    <property type="protein sequence ID" value="CAF1608555.1"/>
    <property type="molecule type" value="Genomic_DNA"/>
</dbReference>
<dbReference type="Proteomes" id="UP000663834">
    <property type="component" value="Unassembled WGS sequence"/>
</dbReference>